<evidence type="ECO:0000256" key="4">
    <source>
        <dbReference type="ARBA" id="ARBA00022833"/>
    </source>
</evidence>
<dbReference type="STRING" id="885272.JonanDRAFT_1004"/>
<dbReference type="NCBIfam" id="NF008035">
    <property type="entry name" value="PRK10767.1"/>
    <property type="match status" value="1"/>
</dbReference>
<evidence type="ECO:0000313" key="12">
    <source>
        <dbReference type="Proteomes" id="UP000003806"/>
    </source>
</evidence>
<dbReference type="PROSITE" id="PS50076">
    <property type="entry name" value="DNAJ_2"/>
    <property type="match status" value="1"/>
</dbReference>
<dbReference type="SMART" id="SM00271">
    <property type="entry name" value="DnaJ"/>
    <property type="match status" value="1"/>
</dbReference>
<dbReference type="InterPro" id="IPR036410">
    <property type="entry name" value="HSP_DnaJ_Cys-rich_dom_sf"/>
</dbReference>
<evidence type="ECO:0000256" key="1">
    <source>
        <dbReference type="ARBA" id="ARBA00022723"/>
    </source>
</evidence>
<feature type="repeat" description="CXXCXGXG motif" evidence="6">
    <location>
        <begin position="196"/>
        <end position="203"/>
    </location>
</feature>
<evidence type="ECO:0000313" key="11">
    <source>
        <dbReference type="EMBL" id="EHM13376.1"/>
    </source>
</evidence>
<evidence type="ECO:0000256" key="2">
    <source>
        <dbReference type="ARBA" id="ARBA00022737"/>
    </source>
</evidence>
<dbReference type="Gene3D" id="6.20.20.10">
    <property type="match status" value="2"/>
</dbReference>
<dbReference type="CDD" id="cd10747">
    <property type="entry name" value="DnaJ_C"/>
    <property type="match status" value="1"/>
</dbReference>
<dbReference type="Gene3D" id="2.60.260.20">
    <property type="entry name" value="Urease metallochaperone UreE, N-terminal domain"/>
    <property type="match status" value="2"/>
</dbReference>
<dbReference type="InterPro" id="IPR002939">
    <property type="entry name" value="DnaJ_C"/>
</dbReference>
<dbReference type="PANTHER" id="PTHR43096">
    <property type="entry name" value="DNAJ HOMOLOG 1, MITOCHONDRIAL-RELATED"/>
    <property type="match status" value="1"/>
</dbReference>
<feature type="region of interest" description="Disordered" evidence="8">
    <location>
        <begin position="347"/>
        <end position="391"/>
    </location>
</feature>
<keyword evidence="4 6" id="KW-0862">Zinc</keyword>
<comment type="similarity">
    <text evidence="6">Belongs to the DnaJ family.</text>
</comment>
<dbReference type="Proteomes" id="UP000003806">
    <property type="component" value="Chromosome"/>
</dbReference>
<feature type="binding site" evidence="6">
    <location>
        <position position="156"/>
    </location>
    <ligand>
        <name>Zn(2+)</name>
        <dbReference type="ChEBI" id="CHEBI:29105"/>
        <label>2</label>
    </ligand>
</feature>
<reference evidence="11 12" key="1">
    <citation type="submission" date="2011-11" db="EMBL/GenBank/DDBJ databases">
        <title>The Noncontiguous Finished genome of Jonquetella anthropi DSM 22815.</title>
        <authorList>
            <consortium name="US DOE Joint Genome Institute (JGI-PGF)"/>
            <person name="Lucas S."/>
            <person name="Copeland A."/>
            <person name="Lapidus A."/>
            <person name="Glavina del Rio T."/>
            <person name="Dalin E."/>
            <person name="Tice H."/>
            <person name="Bruce D."/>
            <person name="Goodwin L."/>
            <person name="Pitluck S."/>
            <person name="Peters L."/>
            <person name="Mikhailova N."/>
            <person name="Held B."/>
            <person name="Kyrpides N."/>
            <person name="Mavromatis K."/>
            <person name="Ivanova N."/>
            <person name="Markowitz V."/>
            <person name="Cheng J.-F."/>
            <person name="Hugenholtz P."/>
            <person name="Woyke T."/>
            <person name="Wu D."/>
            <person name="Gronow S."/>
            <person name="Wellnitz S."/>
            <person name="Brambilla E."/>
            <person name="Klenk H.-P."/>
            <person name="Eisen J.A."/>
        </authorList>
    </citation>
    <scope>NUCLEOTIDE SEQUENCE [LARGE SCALE GENOMIC DNA]</scope>
    <source>
        <strain evidence="11 12">DSM 22815</strain>
    </source>
</reference>
<feature type="binding site" evidence="6">
    <location>
        <position position="159"/>
    </location>
    <ligand>
        <name>Zn(2+)</name>
        <dbReference type="ChEBI" id="CHEBI:29105"/>
        <label>2</label>
    </ligand>
</feature>
<evidence type="ECO:0000256" key="8">
    <source>
        <dbReference type="SAM" id="MobiDB-lite"/>
    </source>
</evidence>
<dbReference type="Pfam" id="PF00226">
    <property type="entry name" value="DnaJ"/>
    <property type="match status" value="1"/>
</dbReference>
<dbReference type="HAMAP" id="MF_01152">
    <property type="entry name" value="DnaJ"/>
    <property type="match status" value="1"/>
</dbReference>
<keyword evidence="5 6" id="KW-0143">Chaperone</keyword>
<dbReference type="PANTHER" id="PTHR43096:SF52">
    <property type="entry name" value="DNAJ HOMOLOG 1, MITOCHONDRIAL-RELATED"/>
    <property type="match status" value="1"/>
</dbReference>
<feature type="binding site" evidence="6">
    <location>
        <position position="185"/>
    </location>
    <ligand>
        <name>Zn(2+)</name>
        <dbReference type="ChEBI" id="CHEBI:29105"/>
        <label>2</label>
    </ligand>
</feature>
<evidence type="ECO:0000256" key="5">
    <source>
        <dbReference type="ARBA" id="ARBA00023186"/>
    </source>
</evidence>
<dbReference type="EMBL" id="CM001376">
    <property type="protein sequence ID" value="EHM13376.1"/>
    <property type="molecule type" value="Genomic_DNA"/>
</dbReference>
<dbReference type="Gene3D" id="1.10.287.110">
    <property type="entry name" value="DnaJ domain"/>
    <property type="match status" value="1"/>
</dbReference>
<feature type="domain" description="J" evidence="9">
    <location>
        <begin position="7"/>
        <end position="72"/>
    </location>
</feature>
<evidence type="ECO:0000256" key="3">
    <source>
        <dbReference type="ARBA" id="ARBA00022771"/>
    </source>
</evidence>
<comment type="cofactor">
    <cofactor evidence="6">
        <name>Zn(2+)</name>
        <dbReference type="ChEBI" id="CHEBI:29105"/>
    </cofactor>
    <text evidence="6">Binds 2 Zn(2+) ions per monomer.</text>
</comment>
<evidence type="ECO:0000256" key="6">
    <source>
        <dbReference type="HAMAP-Rule" id="MF_01152"/>
    </source>
</evidence>
<dbReference type="GO" id="GO:0042026">
    <property type="term" value="P:protein refolding"/>
    <property type="evidence" value="ECO:0007669"/>
    <property type="project" value="TreeGrafter"/>
</dbReference>
<name>H0UL17_9BACT</name>
<dbReference type="GO" id="GO:0051082">
    <property type="term" value="F:unfolded protein binding"/>
    <property type="evidence" value="ECO:0007669"/>
    <property type="project" value="UniProtKB-UniRule"/>
</dbReference>
<dbReference type="InterPro" id="IPR036869">
    <property type="entry name" value="J_dom_sf"/>
</dbReference>
<proteinExistence type="inferred from homology"/>
<dbReference type="OrthoDB" id="9779889at2"/>
<dbReference type="GO" id="GO:0006260">
    <property type="term" value="P:DNA replication"/>
    <property type="evidence" value="ECO:0007669"/>
    <property type="project" value="UniProtKB-KW"/>
</dbReference>
<comment type="domain">
    <text evidence="6">The J domain is necessary and sufficient to stimulate DnaK ATPase activity. Zinc center 1 plays an important role in the autonomous, DnaK-independent chaperone activity of DnaJ. Zinc center 2 is essential for interaction with DnaK and for DnaJ activity.</text>
</comment>
<dbReference type="FunFam" id="2.60.260.20:FF:000005">
    <property type="entry name" value="Chaperone protein dnaJ 1, mitochondrial"/>
    <property type="match status" value="1"/>
</dbReference>
<keyword evidence="1 6" id="KW-0479">Metal-binding</keyword>
<dbReference type="SUPFAM" id="SSF46565">
    <property type="entry name" value="Chaperone J-domain"/>
    <property type="match status" value="1"/>
</dbReference>
<keyword evidence="6" id="KW-0346">Stress response</keyword>
<feature type="binding site" evidence="6">
    <location>
        <position position="182"/>
    </location>
    <ligand>
        <name>Zn(2+)</name>
        <dbReference type="ChEBI" id="CHEBI:29105"/>
        <label>2</label>
    </ligand>
</feature>
<dbReference type="Pfam" id="PF00684">
    <property type="entry name" value="DnaJ_CXXCXGXG"/>
    <property type="match status" value="1"/>
</dbReference>
<sequence length="391" mass="41771">MAAVQIDYYAVLGVERTATQADIKRAFREKVRSCHPDANPGDADAERRFKEINEAYSVLNNPEKRSNYDQWGTPEPGAGGFGSGGGLFGDLFDLFGGFGEAQQSGPRQGANLQMSLRITLEEAAKGTTRTVRIPRFEPCSDCDGTGAEAGTAPQPCPECGGTGQVRSRVNTLFGQSWSVFTCPRCGGTGKLIAHKCRSCGGTGKVRKTREQEIKIQPGVDRGVRLRVAGAGELGERGAPPGDLFILMDVADDPRFTRDGDELHCAARVSYPDAVFGTTLKVETLIDGLADVKIPAGTGPGSVVRLKGLGMPRLRSFGRGDLYVHVELEVPAGRELSAQAQEALKAFRQAISPDGPSEQDEKAEPSAKDKGDGESLLGKIFGGSKKRRSKKK</sequence>
<dbReference type="InterPro" id="IPR018253">
    <property type="entry name" value="DnaJ_domain_CS"/>
</dbReference>
<dbReference type="PROSITE" id="PS51188">
    <property type="entry name" value="ZF_CR"/>
    <property type="match status" value="1"/>
</dbReference>
<feature type="binding site" evidence="6">
    <location>
        <position position="142"/>
    </location>
    <ligand>
        <name>Zn(2+)</name>
        <dbReference type="ChEBI" id="CHEBI:29105"/>
        <label>1</label>
    </ligand>
</feature>
<dbReference type="PRINTS" id="PR00625">
    <property type="entry name" value="JDOMAIN"/>
</dbReference>
<evidence type="ECO:0000259" key="10">
    <source>
        <dbReference type="PROSITE" id="PS51188"/>
    </source>
</evidence>
<dbReference type="Pfam" id="PF01556">
    <property type="entry name" value="DnaJ_C"/>
    <property type="match status" value="1"/>
</dbReference>
<dbReference type="CDD" id="cd06257">
    <property type="entry name" value="DnaJ"/>
    <property type="match status" value="1"/>
</dbReference>
<keyword evidence="6" id="KW-0963">Cytoplasm</keyword>
<dbReference type="GO" id="GO:0009408">
    <property type="term" value="P:response to heat"/>
    <property type="evidence" value="ECO:0007669"/>
    <property type="project" value="InterPro"/>
</dbReference>
<accession>H0UL17</accession>
<evidence type="ECO:0000259" key="9">
    <source>
        <dbReference type="PROSITE" id="PS50076"/>
    </source>
</evidence>
<comment type="subcellular location">
    <subcellularLocation>
        <location evidence="6">Cytoplasm</location>
    </subcellularLocation>
</comment>
<dbReference type="GO" id="GO:0031072">
    <property type="term" value="F:heat shock protein binding"/>
    <property type="evidence" value="ECO:0007669"/>
    <property type="project" value="InterPro"/>
</dbReference>
<evidence type="ECO:0000256" key="7">
    <source>
        <dbReference type="PROSITE-ProRule" id="PRU00546"/>
    </source>
</evidence>
<dbReference type="InterPro" id="IPR001623">
    <property type="entry name" value="DnaJ_domain"/>
</dbReference>
<dbReference type="InterPro" id="IPR001305">
    <property type="entry name" value="HSP_DnaJ_Cys-rich_dom"/>
</dbReference>
<dbReference type="PROSITE" id="PS00636">
    <property type="entry name" value="DNAJ_1"/>
    <property type="match status" value="1"/>
</dbReference>
<feature type="domain" description="CR-type" evidence="10">
    <location>
        <begin position="126"/>
        <end position="208"/>
    </location>
</feature>
<keyword evidence="2 6" id="KW-0677">Repeat</keyword>
<feature type="zinc finger region" description="CR-type" evidence="7">
    <location>
        <begin position="126"/>
        <end position="208"/>
    </location>
</feature>
<dbReference type="eggNOG" id="COG0484">
    <property type="taxonomic scope" value="Bacteria"/>
</dbReference>
<feature type="binding site" evidence="6">
    <location>
        <position position="139"/>
    </location>
    <ligand>
        <name>Zn(2+)</name>
        <dbReference type="ChEBI" id="CHEBI:29105"/>
        <label>1</label>
    </ligand>
</feature>
<feature type="binding site" evidence="6">
    <location>
        <position position="196"/>
    </location>
    <ligand>
        <name>Zn(2+)</name>
        <dbReference type="ChEBI" id="CHEBI:29105"/>
        <label>1</label>
    </ligand>
</feature>
<comment type="subunit">
    <text evidence="6">Homodimer.</text>
</comment>
<dbReference type="CDD" id="cd10719">
    <property type="entry name" value="DnaJ_zf"/>
    <property type="match status" value="1"/>
</dbReference>
<feature type="compositionally biased region" description="Basic and acidic residues" evidence="8">
    <location>
        <begin position="358"/>
        <end position="372"/>
    </location>
</feature>
<dbReference type="AlphaFoldDB" id="H0UL17"/>
<feature type="repeat" description="CXXCXGXG motif" evidence="6">
    <location>
        <begin position="182"/>
        <end position="189"/>
    </location>
</feature>
<dbReference type="InterPro" id="IPR012724">
    <property type="entry name" value="DnaJ"/>
</dbReference>
<dbReference type="SUPFAM" id="SSF49493">
    <property type="entry name" value="HSP40/DnaJ peptide-binding domain"/>
    <property type="match status" value="2"/>
</dbReference>
<dbReference type="GO" id="GO:0005524">
    <property type="term" value="F:ATP binding"/>
    <property type="evidence" value="ECO:0007669"/>
    <property type="project" value="InterPro"/>
</dbReference>
<dbReference type="GO" id="GO:0008270">
    <property type="term" value="F:zinc ion binding"/>
    <property type="evidence" value="ECO:0007669"/>
    <property type="project" value="UniProtKB-UniRule"/>
</dbReference>
<feature type="repeat" description="CXXCXGXG motif" evidence="6">
    <location>
        <begin position="156"/>
        <end position="163"/>
    </location>
</feature>
<dbReference type="InterPro" id="IPR008971">
    <property type="entry name" value="HSP40/DnaJ_pept-bd"/>
</dbReference>
<dbReference type="HOGENOM" id="CLU_017633_0_7_0"/>
<feature type="repeat" description="CXXCXGXG motif" evidence="6">
    <location>
        <begin position="139"/>
        <end position="146"/>
    </location>
</feature>
<keyword evidence="12" id="KW-1185">Reference proteome</keyword>
<dbReference type="GO" id="GO:0005737">
    <property type="term" value="C:cytoplasm"/>
    <property type="evidence" value="ECO:0007669"/>
    <property type="project" value="UniProtKB-SubCell"/>
</dbReference>
<gene>
    <name evidence="6" type="primary">dnaJ</name>
    <name evidence="11" type="ORF">JonanDRAFT_1004</name>
</gene>
<keyword evidence="6" id="KW-0235">DNA replication</keyword>
<dbReference type="RefSeq" id="WP_008523024.1">
    <property type="nucleotide sequence ID" value="NZ_CM001376.1"/>
</dbReference>
<organism evidence="11 12">
    <name type="scientific">Jonquetella anthropi DSM 22815</name>
    <dbReference type="NCBI Taxonomy" id="885272"/>
    <lineage>
        <taxon>Bacteria</taxon>
        <taxon>Thermotogati</taxon>
        <taxon>Synergistota</taxon>
        <taxon>Synergistia</taxon>
        <taxon>Synergistales</taxon>
        <taxon>Dethiosulfovibrionaceae</taxon>
        <taxon>Jonquetella</taxon>
    </lineage>
</organism>
<feature type="binding site" evidence="6">
    <location>
        <position position="199"/>
    </location>
    <ligand>
        <name>Zn(2+)</name>
        <dbReference type="ChEBI" id="CHEBI:29105"/>
        <label>1</label>
    </ligand>
</feature>
<dbReference type="SUPFAM" id="SSF57938">
    <property type="entry name" value="DnaJ/Hsp40 cysteine-rich domain"/>
    <property type="match status" value="1"/>
</dbReference>
<protein>
    <recommendedName>
        <fullName evidence="6">Chaperone protein DnaJ</fullName>
    </recommendedName>
</protein>
<comment type="function">
    <text evidence="6">Participates actively in the response to hyperosmotic and heat shock by preventing the aggregation of stress-denatured proteins and by disaggregating proteins, also in an autonomous, DnaK-independent fashion. Unfolded proteins bind initially to DnaJ; upon interaction with the DnaJ-bound protein, DnaK hydrolyzes its bound ATP, resulting in the formation of a stable complex. GrpE releases ADP from DnaK; ATP binding to DnaK triggers the release of the substrate protein, thus completing the reaction cycle. Several rounds of ATP-dependent interactions between DnaJ, DnaK and GrpE are required for fully efficient folding. Also involved, together with DnaK and GrpE, in the DNA replication of plasmids through activation of initiation proteins.</text>
</comment>
<keyword evidence="3 6" id="KW-0863">Zinc-finger</keyword>